<reference evidence="2 3" key="1">
    <citation type="journal article" date="2018" name="Front. Plant Sci.">
        <title>Red Clover (Trifolium pratense) and Zigzag Clover (T. medium) - A Picture of Genomic Similarities and Differences.</title>
        <authorList>
            <person name="Dluhosova J."/>
            <person name="Istvanek J."/>
            <person name="Nedelnik J."/>
            <person name="Repkova J."/>
        </authorList>
    </citation>
    <scope>NUCLEOTIDE SEQUENCE [LARGE SCALE GENOMIC DNA]</scope>
    <source>
        <strain evidence="3">cv. 10/8</strain>
        <tissue evidence="2">Leaf</tissue>
    </source>
</reference>
<dbReference type="AlphaFoldDB" id="A0A392NXF7"/>
<feature type="non-terminal residue" evidence="2">
    <location>
        <position position="170"/>
    </location>
</feature>
<dbReference type="Proteomes" id="UP000265520">
    <property type="component" value="Unassembled WGS sequence"/>
</dbReference>
<feature type="compositionally biased region" description="Basic and acidic residues" evidence="1">
    <location>
        <begin position="96"/>
        <end position="134"/>
    </location>
</feature>
<proteinExistence type="predicted"/>
<dbReference type="EMBL" id="LXQA010054409">
    <property type="protein sequence ID" value="MCI04134.1"/>
    <property type="molecule type" value="Genomic_DNA"/>
</dbReference>
<feature type="compositionally biased region" description="Basic and acidic residues" evidence="1">
    <location>
        <begin position="145"/>
        <end position="156"/>
    </location>
</feature>
<evidence type="ECO:0000256" key="1">
    <source>
        <dbReference type="SAM" id="MobiDB-lite"/>
    </source>
</evidence>
<organism evidence="2 3">
    <name type="scientific">Trifolium medium</name>
    <dbReference type="NCBI Taxonomy" id="97028"/>
    <lineage>
        <taxon>Eukaryota</taxon>
        <taxon>Viridiplantae</taxon>
        <taxon>Streptophyta</taxon>
        <taxon>Embryophyta</taxon>
        <taxon>Tracheophyta</taxon>
        <taxon>Spermatophyta</taxon>
        <taxon>Magnoliopsida</taxon>
        <taxon>eudicotyledons</taxon>
        <taxon>Gunneridae</taxon>
        <taxon>Pentapetalae</taxon>
        <taxon>rosids</taxon>
        <taxon>fabids</taxon>
        <taxon>Fabales</taxon>
        <taxon>Fabaceae</taxon>
        <taxon>Papilionoideae</taxon>
        <taxon>50 kb inversion clade</taxon>
        <taxon>NPAAA clade</taxon>
        <taxon>Hologalegina</taxon>
        <taxon>IRL clade</taxon>
        <taxon>Trifolieae</taxon>
        <taxon>Trifolium</taxon>
    </lineage>
</organism>
<evidence type="ECO:0000313" key="3">
    <source>
        <dbReference type="Proteomes" id="UP000265520"/>
    </source>
</evidence>
<feature type="region of interest" description="Disordered" evidence="1">
    <location>
        <begin position="95"/>
        <end position="170"/>
    </location>
</feature>
<comment type="caution">
    <text evidence="2">The sequence shown here is derived from an EMBL/GenBank/DDBJ whole genome shotgun (WGS) entry which is preliminary data.</text>
</comment>
<accession>A0A392NXF7</accession>
<keyword evidence="3" id="KW-1185">Reference proteome</keyword>
<protein>
    <submittedName>
        <fullName evidence="2">Uncharacterized protein</fullName>
    </submittedName>
</protein>
<evidence type="ECO:0000313" key="2">
    <source>
        <dbReference type="EMBL" id="MCI04134.1"/>
    </source>
</evidence>
<sequence length="170" mass="19629">MKDGFMVLPTDISAKVDALKEKIGNALDNLESFYKKEVKGKTQENVQKMVESIERAGIKRLTLTPHFEPEEMMVLEAFEKSLQEGIQLFEEEIKAEEEKKQQEEERKHIKAEEKEAAEKQRSEEENAEGSDRMMIDTSDQVVLDSSKDKGKEKMEPESPSYVLKMQEDIE</sequence>
<name>A0A392NXF7_9FABA</name>